<dbReference type="PANTHER" id="PTHR34107:SF4">
    <property type="entry name" value="SLL1222 PROTEIN"/>
    <property type="match status" value="1"/>
</dbReference>
<organism evidence="3 4">
    <name type="scientific">Tectimicrobiota bacterium</name>
    <dbReference type="NCBI Taxonomy" id="2528274"/>
    <lineage>
        <taxon>Bacteria</taxon>
        <taxon>Pseudomonadati</taxon>
        <taxon>Nitrospinota/Tectimicrobiota group</taxon>
        <taxon>Candidatus Tectimicrobiota</taxon>
    </lineage>
</organism>
<accession>A0A938B4U9</accession>
<feature type="compositionally biased region" description="Acidic residues" evidence="1">
    <location>
        <begin position="9"/>
        <end position="21"/>
    </location>
</feature>
<dbReference type="InterPro" id="IPR008538">
    <property type="entry name" value="Uma2"/>
</dbReference>
<dbReference type="Proteomes" id="UP000712673">
    <property type="component" value="Unassembled WGS sequence"/>
</dbReference>
<reference evidence="3" key="1">
    <citation type="submission" date="2019-03" db="EMBL/GenBank/DDBJ databases">
        <title>Lake Tanganyika Metagenome-Assembled Genomes (MAGs).</title>
        <authorList>
            <person name="Tran P."/>
        </authorList>
    </citation>
    <scope>NUCLEOTIDE SEQUENCE</scope>
    <source>
        <strain evidence="3">K_DeepCast_65m_m2_066</strain>
    </source>
</reference>
<keyword evidence="3" id="KW-0378">Hydrolase</keyword>
<dbReference type="CDD" id="cd06260">
    <property type="entry name" value="DUF820-like"/>
    <property type="match status" value="1"/>
</dbReference>
<evidence type="ECO:0000259" key="2">
    <source>
        <dbReference type="Pfam" id="PF05685"/>
    </source>
</evidence>
<evidence type="ECO:0000313" key="3">
    <source>
        <dbReference type="EMBL" id="MBM3225015.1"/>
    </source>
</evidence>
<feature type="region of interest" description="Disordered" evidence="1">
    <location>
        <begin position="1"/>
        <end position="21"/>
    </location>
</feature>
<dbReference type="InterPro" id="IPR012296">
    <property type="entry name" value="Nuclease_put_TT1808"/>
</dbReference>
<dbReference type="Pfam" id="PF05685">
    <property type="entry name" value="Uma2"/>
    <property type="match status" value="1"/>
</dbReference>
<evidence type="ECO:0000313" key="4">
    <source>
        <dbReference type="Proteomes" id="UP000712673"/>
    </source>
</evidence>
<comment type="caution">
    <text evidence="3">The sequence shown here is derived from an EMBL/GenBank/DDBJ whole genome shotgun (WGS) entry which is preliminary data.</text>
</comment>
<name>A0A938B4U9_UNCTE</name>
<dbReference type="EMBL" id="VGLS01000458">
    <property type="protein sequence ID" value="MBM3225015.1"/>
    <property type="molecule type" value="Genomic_DNA"/>
</dbReference>
<dbReference type="AlphaFoldDB" id="A0A938B4U9"/>
<dbReference type="InterPro" id="IPR011335">
    <property type="entry name" value="Restrct_endonuc-II-like"/>
</dbReference>
<dbReference type="Gene3D" id="3.90.1570.10">
    <property type="entry name" value="tt1808, chain A"/>
    <property type="match status" value="1"/>
</dbReference>
<keyword evidence="3" id="KW-0255">Endonuclease</keyword>
<evidence type="ECO:0000256" key="1">
    <source>
        <dbReference type="SAM" id="MobiDB-lite"/>
    </source>
</evidence>
<sequence>MAHTSVVGIEDESSESPTEEQLYEVVDGQPVELAPMSAYAVWIATVLARQLGLVTEQHHLGWTVQEMLFDLGPAVRQKRRPDVAFVASTRWPRAQRIPRTEAWTVVPTLAVEVVSPTDRFDDVVAKVAEYFQAGVEQVWVVVPSQEQVHVYTAPTALRILTRADTLYGEPAIPPFRYPLTELFGERP</sequence>
<dbReference type="GO" id="GO:0004519">
    <property type="term" value="F:endonuclease activity"/>
    <property type="evidence" value="ECO:0007669"/>
    <property type="project" value="UniProtKB-KW"/>
</dbReference>
<feature type="domain" description="Putative restriction endonuclease" evidence="2">
    <location>
        <begin position="18"/>
        <end position="176"/>
    </location>
</feature>
<keyword evidence="3" id="KW-0540">Nuclease</keyword>
<protein>
    <submittedName>
        <fullName evidence="3">Uma2 family endonuclease</fullName>
    </submittedName>
</protein>
<gene>
    <name evidence="3" type="ORF">FJZ47_14590</name>
</gene>
<dbReference type="SUPFAM" id="SSF52980">
    <property type="entry name" value="Restriction endonuclease-like"/>
    <property type="match status" value="1"/>
</dbReference>
<dbReference type="PANTHER" id="PTHR34107">
    <property type="entry name" value="SLL0198 PROTEIN-RELATED"/>
    <property type="match status" value="1"/>
</dbReference>
<proteinExistence type="predicted"/>